<dbReference type="Gene3D" id="1.10.8.480">
    <property type="match status" value="1"/>
</dbReference>
<dbReference type="EMBL" id="CP003681">
    <property type="protein sequence ID" value="AFP65524.1"/>
    <property type="molecule type" value="Genomic_DNA"/>
</dbReference>
<dbReference type="Proteomes" id="UP000243348">
    <property type="component" value="Nucleomorph 2"/>
</dbReference>
<keyword evidence="1" id="KW-0542">Nucleomorph</keyword>
<organism evidence="1 2">
    <name type="scientific">Chroomonas mesostigmatica CCMP1168</name>
    <dbReference type="NCBI Taxonomy" id="1195612"/>
    <lineage>
        <taxon>Eukaryota</taxon>
        <taxon>Cryptophyceae</taxon>
        <taxon>Pyrenomonadales</taxon>
        <taxon>Chroomonadaceae</taxon>
        <taxon>Chroomonas</taxon>
    </lineage>
</organism>
<protein>
    <submittedName>
        <fullName evidence="1">Uncharacterized protein</fullName>
    </submittedName>
</protein>
<accession>J7G3A3</accession>
<reference evidence="1 2" key="1">
    <citation type="journal article" date="2012" name="Genome Biol. Evol.">
        <title>Nucleomorph genome sequence of the cryptophyte alga Chroomonas mesostigmatica CCMP1168 reveals lineage-specific gene loss and genome complexity.</title>
        <authorList>
            <person name="Moore C.E."/>
            <person name="Curtis B."/>
            <person name="Mills T."/>
            <person name="Tanifuji G."/>
            <person name="Archibald J.M."/>
        </authorList>
    </citation>
    <scope>NUCLEOTIDE SEQUENCE [LARGE SCALE GENOMIC DNA]</scope>
    <source>
        <strain evidence="1 2">CCMP1168</strain>
    </source>
</reference>
<geneLocation type="nucleomorph" evidence="1"/>
<proteinExistence type="predicted"/>
<dbReference type="AlphaFoldDB" id="J7G3A3"/>
<name>J7G3A3_9CRYP</name>
<gene>
    <name evidence="1" type="ORF">CMESO_357</name>
</gene>
<evidence type="ECO:0000313" key="1">
    <source>
        <dbReference type="EMBL" id="AFP65524.1"/>
    </source>
</evidence>
<evidence type="ECO:0000313" key="2">
    <source>
        <dbReference type="Proteomes" id="UP000243348"/>
    </source>
</evidence>
<sequence>MKSFVHWFKKETNLCDSDTIFLIITNYEQIILFSYFSNKIFFHKNKINYSNSKQSWSDMDNLLEDFLKKIFPKIHIFFSFDLKNTDLNIVFKLLLKRKSLKILFFFLKEKLIEKITKRSGSIIYNRLCLYIKFLAKFFRSDFFFLKNKKFNDIKLTKFIPRKYLPKVSLLECDKFFRICFAKKNTAMGKIFLFSNFCRNFFSWKFFNFSASKNILPYFQIMGDSLQRIADEVGIAASRINQISIDEFILFLNYIL</sequence>